<dbReference type="AlphaFoldDB" id="A0A6J4NJC6"/>
<keyword evidence="2" id="KW-0378">Hydrolase</keyword>
<protein>
    <submittedName>
        <fullName evidence="2">ATP synthase F0 sector subunit c</fullName>
        <ecNumber evidence="2">3.6.3.14</ecNumber>
    </submittedName>
</protein>
<name>A0A6J4NJC6_9ACTN</name>
<reference evidence="2" key="1">
    <citation type="submission" date="2020-02" db="EMBL/GenBank/DDBJ databases">
        <authorList>
            <person name="Meier V. D."/>
        </authorList>
    </citation>
    <scope>NUCLEOTIDE SEQUENCE</scope>
    <source>
        <strain evidence="2">AVDCRST_MAG03</strain>
    </source>
</reference>
<feature type="compositionally biased region" description="Basic and acidic residues" evidence="1">
    <location>
        <begin position="26"/>
        <end position="41"/>
    </location>
</feature>
<gene>
    <name evidence="2" type="ORF">AVDCRST_MAG03-172</name>
</gene>
<dbReference type="EMBL" id="CADCUT010000007">
    <property type="protein sequence ID" value="CAA9384617.1"/>
    <property type="molecule type" value="Genomic_DNA"/>
</dbReference>
<feature type="non-terminal residue" evidence="2">
    <location>
        <position position="87"/>
    </location>
</feature>
<evidence type="ECO:0000313" key="2">
    <source>
        <dbReference type="EMBL" id="CAA9384617.1"/>
    </source>
</evidence>
<feature type="region of interest" description="Disordered" evidence="1">
    <location>
        <begin position="1"/>
        <end position="41"/>
    </location>
</feature>
<proteinExistence type="predicted"/>
<feature type="region of interest" description="Disordered" evidence="1">
    <location>
        <begin position="68"/>
        <end position="87"/>
    </location>
</feature>
<accession>A0A6J4NJC6</accession>
<organism evidence="2">
    <name type="scientific">uncultured Rubrobacteraceae bacterium</name>
    <dbReference type="NCBI Taxonomy" id="349277"/>
    <lineage>
        <taxon>Bacteria</taxon>
        <taxon>Bacillati</taxon>
        <taxon>Actinomycetota</taxon>
        <taxon>Rubrobacteria</taxon>
        <taxon>Rubrobacterales</taxon>
        <taxon>Rubrobacteraceae</taxon>
        <taxon>environmental samples</taxon>
    </lineage>
</organism>
<evidence type="ECO:0000256" key="1">
    <source>
        <dbReference type="SAM" id="MobiDB-lite"/>
    </source>
</evidence>
<feature type="non-terminal residue" evidence="2">
    <location>
        <position position="1"/>
    </location>
</feature>
<dbReference type="EC" id="3.6.3.14" evidence="2"/>
<dbReference type="GO" id="GO:0016787">
    <property type="term" value="F:hydrolase activity"/>
    <property type="evidence" value="ECO:0007669"/>
    <property type="project" value="UniProtKB-KW"/>
</dbReference>
<sequence length="87" mass="9788">GHDDARAGAGDRIAGDRLRRRRRDRGYRVGDRDGLPLRADHRLYPPPAGGLRAFEDVALCRDRSRRGAGALRPRLRAAHRARDPSRI</sequence>